<evidence type="ECO:0000256" key="1">
    <source>
        <dbReference type="HAMAP-Rule" id="MF_02066"/>
    </source>
</evidence>
<protein>
    <recommendedName>
        <fullName evidence="1">Cell division coordinator CpoB</fullName>
    </recommendedName>
</protein>
<keyword evidence="1" id="KW-0131">Cell cycle</keyword>
<dbReference type="GO" id="GO:0030288">
    <property type="term" value="C:outer membrane-bounded periplasmic space"/>
    <property type="evidence" value="ECO:0007669"/>
    <property type="project" value="UniProtKB-UniRule"/>
</dbReference>
<dbReference type="EMBL" id="JACJUU010000014">
    <property type="protein sequence ID" value="MBC2770880.1"/>
    <property type="molecule type" value="Genomic_DNA"/>
</dbReference>
<keyword evidence="1" id="KW-0132">Cell division</keyword>
<sequence length="227" mass="24706" precursor="true">MTNSLFTLRRFALTASFSALALPSGVAHAFADDDARRAILELREQIRVLTEQNRQARLLLADQLETLRQEVTSLRGQIERIRFELDIKNGNGLGNGPAAQVSNPQEQAAFNTPMAQFREGKYKDAADGFKTFLTQYPNSQLVVDAQFYQGSSLYAAKDFKGAVQALGALVQAHPDSNRAADALLIVAAAQIELNDLGGATASLQRIVADYPGSNAARTAQDRLKLLQ</sequence>
<proteinExistence type="inferred from homology"/>
<keyword evidence="1" id="KW-0732">Signal</keyword>
<comment type="subcellular location">
    <subcellularLocation>
        <location evidence="1">Periplasm</location>
    </subcellularLocation>
</comment>
<dbReference type="Proteomes" id="UP000545386">
    <property type="component" value="Unassembled WGS sequence"/>
</dbReference>
<accession>A0A842HTY7</accession>
<dbReference type="InterPro" id="IPR034706">
    <property type="entry name" value="CpoB"/>
</dbReference>
<dbReference type="InterPro" id="IPR011990">
    <property type="entry name" value="TPR-like_helical_dom_sf"/>
</dbReference>
<keyword evidence="3" id="KW-1185">Reference proteome</keyword>
<dbReference type="RefSeq" id="WP_185780543.1">
    <property type="nucleotide sequence ID" value="NZ_JACJUU010000014.1"/>
</dbReference>
<dbReference type="Gene3D" id="1.25.40.10">
    <property type="entry name" value="Tetratricopeptide repeat domain"/>
    <property type="match status" value="1"/>
</dbReference>
<dbReference type="AlphaFoldDB" id="A0A842HTY7"/>
<organism evidence="2 3">
    <name type="scientific">Pusillimonas minor</name>
    <dbReference type="NCBI Taxonomy" id="2697024"/>
    <lineage>
        <taxon>Bacteria</taxon>
        <taxon>Pseudomonadati</taxon>
        <taxon>Pseudomonadota</taxon>
        <taxon>Betaproteobacteria</taxon>
        <taxon>Burkholderiales</taxon>
        <taxon>Alcaligenaceae</taxon>
        <taxon>Pusillimonas</taxon>
    </lineage>
</organism>
<feature type="chain" id="PRO_5033184981" description="Cell division coordinator CpoB" evidence="1">
    <location>
        <begin position="22"/>
        <end position="227"/>
    </location>
</feature>
<keyword evidence="1" id="KW-0574">Periplasm</keyword>
<gene>
    <name evidence="2" type="primary">ybgF</name>
    <name evidence="1" type="synonym">cpoB</name>
    <name evidence="2" type="ORF">GTU67_13270</name>
</gene>
<comment type="similarity">
    <text evidence="1">Belongs to the CpoB family.</text>
</comment>
<dbReference type="Pfam" id="PF13174">
    <property type="entry name" value="TPR_6"/>
    <property type="match status" value="3"/>
</dbReference>
<feature type="coiled-coil region" evidence="1">
    <location>
        <begin position="32"/>
        <end position="84"/>
    </location>
</feature>
<dbReference type="HAMAP" id="MF_02066">
    <property type="entry name" value="CpoB"/>
    <property type="match status" value="1"/>
</dbReference>
<comment type="caution">
    <text evidence="2">The sequence shown here is derived from an EMBL/GenBank/DDBJ whole genome shotgun (WGS) entry which is preliminary data.</text>
</comment>
<feature type="signal peptide" evidence="1">
    <location>
        <begin position="1"/>
        <end position="21"/>
    </location>
</feature>
<keyword evidence="1" id="KW-0175">Coiled coil</keyword>
<name>A0A842HTY7_9BURK</name>
<comment type="function">
    <text evidence="1">Mediates coordination of peptidoglycan synthesis and outer membrane constriction during cell division.</text>
</comment>
<evidence type="ECO:0000313" key="3">
    <source>
        <dbReference type="Proteomes" id="UP000545386"/>
    </source>
</evidence>
<dbReference type="SUPFAM" id="SSF48452">
    <property type="entry name" value="TPR-like"/>
    <property type="match status" value="1"/>
</dbReference>
<dbReference type="InterPro" id="IPR019734">
    <property type="entry name" value="TPR_rpt"/>
</dbReference>
<dbReference type="GO" id="GO:0043093">
    <property type="term" value="P:FtsZ-dependent cytokinesis"/>
    <property type="evidence" value="ECO:0007669"/>
    <property type="project" value="UniProtKB-UniRule"/>
</dbReference>
<dbReference type="NCBIfam" id="TIGR02795">
    <property type="entry name" value="tol_pal_ybgF"/>
    <property type="match status" value="1"/>
</dbReference>
<reference evidence="2 3" key="1">
    <citation type="submission" date="2020-08" db="EMBL/GenBank/DDBJ databases">
        <title>Paraeoetvoesia sp. YC-7-48 draft genome sequence.</title>
        <authorList>
            <person name="Yao L."/>
        </authorList>
    </citation>
    <scope>NUCLEOTIDE SEQUENCE [LARGE SCALE GENOMIC DNA]</scope>
    <source>
        <strain evidence="3">YC-7-48</strain>
    </source>
</reference>
<dbReference type="InterPro" id="IPR014162">
    <property type="entry name" value="CpoB_C"/>
</dbReference>
<evidence type="ECO:0000313" key="2">
    <source>
        <dbReference type="EMBL" id="MBC2770880.1"/>
    </source>
</evidence>